<dbReference type="InterPro" id="IPR016047">
    <property type="entry name" value="M23ase_b-sheet_dom"/>
</dbReference>
<protein>
    <recommendedName>
        <fullName evidence="1">M23ase beta-sheet core domain-containing protein</fullName>
    </recommendedName>
</protein>
<dbReference type="PANTHER" id="PTHR21666">
    <property type="entry name" value="PEPTIDASE-RELATED"/>
    <property type="match status" value="1"/>
</dbReference>
<sequence>MSAPIVIALPFTSLWLVQNSPARRVPSHGTDLWGERYAIDFIGVDARRRTAAQRDWRTVFATEPAERFFAFGRAILSPVDGIVVEVHDGEIDHVARRSQLALVPYALGQSARVRRGVEAIAGNFLTVKLDGREAFVVLVHLRAGSIRVSPGEKVTTGQPIGECGNSGNSTQPHLHLQVMDSPDLSRASGLPMQFRRYRESARGTTHFQIRESGVPAEGAVVEPLHVGVAESGR</sequence>
<dbReference type="InterPro" id="IPR011055">
    <property type="entry name" value="Dup_hybrid_motif"/>
</dbReference>
<accession>A0ABP7L825</accession>
<dbReference type="CDD" id="cd12797">
    <property type="entry name" value="M23_peptidase"/>
    <property type="match status" value="1"/>
</dbReference>
<feature type="domain" description="M23ase beta-sheet core" evidence="1">
    <location>
        <begin position="120"/>
        <end position="179"/>
    </location>
</feature>
<dbReference type="RefSeq" id="WP_345069681.1">
    <property type="nucleotide sequence ID" value="NZ_BAABCN010000017.1"/>
</dbReference>
<keyword evidence="3" id="KW-1185">Reference proteome</keyword>
<organism evidence="2 3">
    <name type="scientific">Leifsonia kafniensis</name>
    <dbReference type="NCBI Taxonomy" id="475957"/>
    <lineage>
        <taxon>Bacteria</taxon>
        <taxon>Bacillati</taxon>
        <taxon>Actinomycetota</taxon>
        <taxon>Actinomycetes</taxon>
        <taxon>Micrococcales</taxon>
        <taxon>Microbacteriaceae</taxon>
        <taxon>Leifsonia</taxon>
    </lineage>
</organism>
<dbReference type="InterPro" id="IPR050570">
    <property type="entry name" value="Cell_wall_metabolism_enzyme"/>
</dbReference>
<dbReference type="SUPFAM" id="SSF51261">
    <property type="entry name" value="Duplicated hybrid motif"/>
    <property type="match status" value="1"/>
</dbReference>
<dbReference type="Pfam" id="PF01551">
    <property type="entry name" value="Peptidase_M23"/>
    <property type="match status" value="1"/>
</dbReference>
<gene>
    <name evidence="2" type="ORF">GCM10022381_40430</name>
</gene>
<dbReference type="Gene3D" id="2.70.70.10">
    <property type="entry name" value="Glucose Permease (Domain IIA)"/>
    <property type="match status" value="1"/>
</dbReference>
<evidence type="ECO:0000313" key="2">
    <source>
        <dbReference type="EMBL" id="GAA3894739.1"/>
    </source>
</evidence>
<dbReference type="Proteomes" id="UP001501803">
    <property type="component" value="Unassembled WGS sequence"/>
</dbReference>
<reference evidence="3" key="1">
    <citation type="journal article" date="2019" name="Int. J. Syst. Evol. Microbiol.">
        <title>The Global Catalogue of Microorganisms (GCM) 10K type strain sequencing project: providing services to taxonomists for standard genome sequencing and annotation.</title>
        <authorList>
            <consortium name="The Broad Institute Genomics Platform"/>
            <consortium name="The Broad Institute Genome Sequencing Center for Infectious Disease"/>
            <person name="Wu L."/>
            <person name="Ma J."/>
        </authorList>
    </citation>
    <scope>NUCLEOTIDE SEQUENCE [LARGE SCALE GENOMIC DNA]</scope>
    <source>
        <strain evidence="3">JCM 17021</strain>
    </source>
</reference>
<evidence type="ECO:0000259" key="1">
    <source>
        <dbReference type="Pfam" id="PF01551"/>
    </source>
</evidence>
<comment type="caution">
    <text evidence="2">The sequence shown here is derived from an EMBL/GenBank/DDBJ whole genome shotgun (WGS) entry which is preliminary data.</text>
</comment>
<dbReference type="EMBL" id="BAABCN010000017">
    <property type="protein sequence ID" value="GAA3894739.1"/>
    <property type="molecule type" value="Genomic_DNA"/>
</dbReference>
<dbReference type="PANTHER" id="PTHR21666:SF270">
    <property type="entry name" value="MUREIN HYDROLASE ACTIVATOR ENVC"/>
    <property type="match status" value="1"/>
</dbReference>
<evidence type="ECO:0000313" key="3">
    <source>
        <dbReference type="Proteomes" id="UP001501803"/>
    </source>
</evidence>
<proteinExistence type="predicted"/>
<name>A0ABP7L825_9MICO</name>